<dbReference type="EC" id="3.1.1.-" evidence="3"/>
<keyword evidence="6" id="KW-1185">Reference proteome</keyword>
<dbReference type="InterPro" id="IPR019826">
    <property type="entry name" value="Carboxylesterase_B_AS"/>
</dbReference>
<dbReference type="InterPro" id="IPR019819">
    <property type="entry name" value="Carboxylesterase_B_CS"/>
</dbReference>
<dbReference type="EMBL" id="JAPQKO010000002">
    <property type="protein sequence ID" value="KAJ5179392.1"/>
    <property type="molecule type" value="Genomic_DNA"/>
</dbReference>
<comment type="similarity">
    <text evidence="1 3">Belongs to the type-B carboxylesterase/lipase family.</text>
</comment>
<feature type="domain" description="Carboxylesterase type B" evidence="4">
    <location>
        <begin position="170"/>
        <end position="645"/>
    </location>
</feature>
<reference evidence="5" key="2">
    <citation type="journal article" date="2023" name="IMA Fungus">
        <title>Comparative genomic study of the Penicillium genus elucidates a diverse pangenome and 15 lateral gene transfer events.</title>
        <authorList>
            <person name="Petersen C."/>
            <person name="Sorensen T."/>
            <person name="Nielsen M.R."/>
            <person name="Sondergaard T.E."/>
            <person name="Sorensen J.L."/>
            <person name="Fitzpatrick D.A."/>
            <person name="Frisvad J.C."/>
            <person name="Nielsen K.L."/>
        </authorList>
    </citation>
    <scope>NUCLEOTIDE SEQUENCE</scope>
    <source>
        <strain evidence="5">IBT 21917</strain>
    </source>
</reference>
<dbReference type="Proteomes" id="UP001146351">
    <property type="component" value="Unassembled WGS sequence"/>
</dbReference>
<comment type="caution">
    <text evidence="5">The sequence shown here is derived from an EMBL/GenBank/DDBJ whole genome shotgun (WGS) entry which is preliminary data.</text>
</comment>
<gene>
    <name evidence="5" type="ORF">N7492_002602</name>
</gene>
<dbReference type="PROSITE" id="PS00122">
    <property type="entry name" value="CARBOXYLESTERASE_B_1"/>
    <property type="match status" value="1"/>
</dbReference>
<evidence type="ECO:0000313" key="6">
    <source>
        <dbReference type="Proteomes" id="UP001146351"/>
    </source>
</evidence>
<evidence type="ECO:0000313" key="5">
    <source>
        <dbReference type="EMBL" id="KAJ5179392.1"/>
    </source>
</evidence>
<dbReference type="PANTHER" id="PTHR43142">
    <property type="entry name" value="CARBOXYLIC ESTER HYDROLASE"/>
    <property type="match status" value="1"/>
</dbReference>
<dbReference type="Gene3D" id="3.40.50.1820">
    <property type="entry name" value="alpha/beta hydrolase"/>
    <property type="match status" value="1"/>
</dbReference>
<organism evidence="5 6">
    <name type="scientific">Penicillium capsulatum</name>
    <dbReference type="NCBI Taxonomy" id="69766"/>
    <lineage>
        <taxon>Eukaryota</taxon>
        <taxon>Fungi</taxon>
        <taxon>Dikarya</taxon>
        <taxon>Ascomycota</taxon>
        <taxon>Pezizomycotina</taxon>
        <taxon>Eurotiomycetes</taxon>
        <taxon>Eurotiomycetidae</taxon>
        <taxon>Eurotiales</taxon>
        <taxon>Aspergillaceae</taxon>
        <taxon>Penicillium</taxon>
    </lineage>
</organism>
<dbReference type="OrthoDB" id="408631at2759"/>
<sequence length="675" mass="75465">MAGLVTGLILSFTSIAHALVGLETLKSGISIFINNDLTEKASLSADSGILLLDPMPLPQAINSCRDIGEVLWPVETRLDNIRQHLEYLVFQQQYNQSQAYWVAGADGNPTALYGDGRVDKGPSDTDLPVLCTQTAPYSIPDAQNISARWQVSLRANNEYITGFRDHRSFRFLGVRYGNYSKRWTHSKVYEGSGNNASALEYGSMCLQVPGGSEDCLFLNIWTPYLPDHKNKKSLRAVMIWFHGGEYRLGSGNDPNFDGGNLASRGDVVVVTVNYRLGTLGFLALDDGETKGNYGLGDQFTALDWVRQHIDEFGGDPSRITIFGQSSGASTGRVMLSSPRSLGKFSGVIMQSNPGGLADGSTYSKYYTIAQEMDVAGHAILHATNCTNVASRIDCLRALPTSSILEVIDLARYLVVDGHYIQAPELDLFHPPKTIANVPMMIGMARDDSAWQIDIHSDNDSIHDVLERLELPSFITPSREFPIPAGGDHNLNILNTSSRIDTDATMRCINQATGYAGFTKGVFSDVYFYEFNRTYQMPEWSPNSPRCEAPVTPDFPHGDPNKEYFKCHQGEIYYVFGNIQRSGRPLRDQFDLPFEQYVLDAWASFARSGNPNPELGFLKARGYWNTTRQMEMAEPWVPFQQNDYRLRLLQWPSKMMTLNELDQCRVLNMSLHMYDI</sequence>
<dbReference type="GO" id="GO:0017000">
    <property type="term" value="P:antibiotic biosynthetic process"/>
    <property type="evidence" value="ECO:0007669"/>
    <property type="project" value="UniProtKB-ARBA"/>
</dbReference>
<keyword evidence="3" id="KW-0732">Signal</keyword>
<reference evidence="5" key="1">
    <citation type="submission" date="2022-11" db="EMBL/GenBank/DDBJ databases">
        <authorList>
            <person name="Petersen C."/>
        </authorList>
    </citation>
    <scope>NUCLEOTIDE SEQUENCE</scope>
    <source>
        <strain evidence="5">IBT 21917</strain>
    </source>
</reference>
<evidence type="ECO:0000256" key="1">
    <source>
        <dbReference type="ARBA" id="ARBA00005964"/>
    </source>
</evidence>
<keyword evidence="2 3" id="KW-0378">Hydrolase</keyword>
<dbReference type="GO" id="GO:0016787">
    <property type="term" value="F:hydrolase activity"/>
    <property type="evidence" value="ECO:0007669"/>
    <property type="project" value="UniProtKB-KW"/>
</dbReference>
<evidence type="ECO:0000259" key="4">
    <source>
        <dbReference type="Pfam" id="PF00135"/>
    </source>
</evidence>
<dbReference type="PANTHER" id="PTHR43142:SF3">
    <property type="entry name" value="PUTATIVE (AFU_ORTHOLOGUE AFUA_3G09070)-RELATED"/>
    <property type="match status" value="1"/>
</dbReference>
<dbReference type="SUPFAM" id="SSF53474">
    <property type="entry name" value="alpha/beta-Hydrolases"/>
    <property type="match status" value="1"/>
</dbReference>
<feature type="signal peptide" evidence="3">
    <location>
        <begin position="1"/>
        <end position="18"/>
    </location>
</feature>
<dbReference type="Pfam" id="PF00135">
    <property type="entry name" value="COesterase"/>
    <property type="match status" value="1"/>
</dbReference>
<feature type="chain" id="PRO_5041013630" description="Carboxylic ester hydrolase" evidence="3">
    <location>
        <begin position="19"/>
        <end position="675"/>
    </location>
</feature>
<dbReference type="InterPro" id="IPR002018">
    <property type="entry name" value="CarbesteraseB"/>
</dbReference>
<proteinExistence type="inferred from homology"/>
<dbReference type="AlphaFoldDB" id="A0A9W9LWL3"/>
<dbReference type="GO" id="GO:0072330">
    <property type="term" value="P:monocarboxylic acid biosynthetic process"/>
    <property type="evidence" value="ECO:0007669"/>
    <property type="project" value="UniProtKB-ARBA"/>
</dbReference>
<evidence type="ECO:0000256" key="2">
    <source>
        <dbReference type="ARBA" id="ARBA00022801"/>
    </source>
</evidence>
<evidence type="ECO:0000256" key="3">
    <source>
        <dbReference type="RuleBase" id="RU361235"/>
    </source>
</evidence>
<accession>A0A9W9LWL3</accession>
<dbReference type="InterPro" id="IPR029058">
    <property type="entry name" value="AB_hydrolase_fold"/>
</dbReference>
<dbReference type="PROSITE" id="PS00941">
    <property type="entry name" value="CARBOXYLESTERASE_B_2"/>
    <property type="match status" value="1"/>
</dbReference>
<protein>
    <recommendedName>
        <fullName evidence="3">Carboxylic ester hydrolase</fullName>
        <ecNumber evidence="3">3.1.1.-</ecNumber>
    </recommendedName>
</protein>
<name>A0A9W9LWL3_9EURO</name>